<evidence type="ECO:0000313" key="4">
    <source>
        <dbReference type="Proteomes" id="UP000217785"/>
    </source>
</evidence>
<evidence type="ECO:0000313" key="3">
    <source>
        <dbReference type="EMBL" id="GAX90527.1"/>
    </source>
</evidence>
<protein>
    <submittedName>
        <fullName evidence="3">Flagellar hook-length control protein FliK</fullName>
    </submittedName>
</protein>
<dbReference type="InterPro" id="IPR038610">
    <property type="entry name" value="FliK-like_C_sf"/>
</dbReference>
<dbReference type="InterPro" id="IPR021136">
    <property type="entry name" value="Flagellar_hook_control-like_C"/>
</dbReference>
<feature type="compositionally biased region" description="Polar residues" evidence="1">
    <location>
        <begin position="223"/>
        <end position="233"/>
    </location>
</feature>
<feature type="compositionally biased region" description="Basic and acidic residues" evidence="1">
    <location>
        <begin position="442"/>
        <end position="453"/>
    </location>
</feature>
<dbReference type="CDD" id="cd17470">
    <property type="entry name" value="T3SS_Flik_C"/>
    <property type="match status" value="1"/>
</dbReference>
<feature type="compositionally biased region" description="Polar residues" evidence="1">
    <location>
        <begin position="429"/>
        <end position="439"/>
    </location>
</feature>
<evidence type="ECO:0000256" key="1">
    <source>
        <dbReference type="SAM" id="MobiDB-lite"/>
    </source>
</evidence>
<keyword evidence="3" id="KW-0282">Flagellum</keyword>
<feature type="region of interest" description="Disordered" evidence="1">
    <location>
        <begin position="429"/>
        <end position="471"/>
    </location>
</feature>
<keyword evidence="3" id="KW-0966">Cell projection</keyword>
<name>A0A292YHS3_9BACL</name>
<keyword evidence="4" id="KW-1185">Reference proteome</keyword>
<dbReference type="EMBL" id="BDUF01000059">
    <property type="protein sequence ID" value="GAX90527.1"/>
    <property type="molecule type" value="Genomic_DNA"/>
</dbReference>
<dbReference type="Proteomes" id="UP000217785">
    <property type="component" value="Unassembled WGS sequence"/>
</dbReference>
<feature type="compositionally biased region" description="Polar residues" evidence="1">
    <location>
        <begin position="267"/>
        <end position="277"/>
    </location>
</feature>
<accession>A0A292YHS3</accession>
<reference evidence="4" key="1">
    <citation type="submission" date="2017-07" db="EMBL/GenBank/DDBJ databases">
        <title>Draft genome sequence of Effusibacillus lacus strain skLN1.</title>
        <authorList>
            <person name="Watanabe M."/>
            <person name="Kojima H."/>
            <person name="Fukui M."/>
        </authorList>
    </citation>
    <scope>NUCLEOTIDE SEQUENCE [LARGE SCALE GENOMIC DNA]</scope>
    <source>
        <strain evidence="4">skLN1</strain>
    </source>
</reference>
<dbReference type="Gene3D" id="3.30.750.140">
    <property type="match status" value="1"/>
</dbReference>
<dbReference type="Pfam" id="PF02120">
    <property type="entry name" value="Flg_hook"/>
    <property type="match status" value="1"/>
</dbReference>
<evidence type="ECO:0000259" key="2">
    <source>
        <dbReference type="Pfam" id="PF02120"/>
    </source>
</evidence>
<dbReference type="OrthoDB" id="2380967at2"/>
<dbReference type="AlphaFoldDB" id="A0A292YHS3"/>
<feature type="compositionally biased region" description="Polar residues" evidence="1">
    <location>
        <begin position="454"/>
        <end position="471"/>
    </location>
</feature>
<feature type="domain" description="Flagellar hook-length control protein-like C-terminal" evidence="2">
    <location>
        <begin position="358"/>
        <end position="437"/>
    </location>
</feature>
<proteinExistence type="predicted"/>
<sequence>MNAAQILTLIVGGQMTSAVSTQTGSPTVEPGAFQALLTNQIKMDGNQKAALQELVDLLSGLNSEQIAELMSLLGAVVNPAANGQTVSEPLSSSSAGSLGIMQTVDNGTVSATASAGTMGLMQTVKNGTVHPSALKASPLKQLAEEMAAFLKQSGLSLEQAVNRVGRMMEQQGLSADKALVRLIQDVPILQTQAVPEGNPTKVSDANPMMQSSQIRPELLALQQQGEKSENQPQAAVKLQPITNPEQTPIDAGSRSSVGRGQADGNAGQLSGSGVSKQTDAAVATEAAEETGLVSLLPTDGKQTIQGEAVPNESRPTEQAAPVILTRTAGTTSNDPKNVTRDTMTPEQFKTDFSGLIVKQASVLERGGTHEMRITLMPEGLGEVQVRIVEQSGQLTVQLSADTQYARNLLDSGMGMLRQQLESQGLQVNRTEVVSSSSSPFMGHERGMAEEQKHQQQGGNPRNPQRNGFTDSAFQLDEAVYYDQTALVNGQFDRTA</sequence>
<comment type="caution">
    <text evidence="3">The sequence shown here is derived from an EMBL/GenBank/DDBJ whole genome shotgun (WGS) entry which is preliminary data.</text>
</comment>
<dbReference type="RefSeq" id="WP_096182254.1">
    <property type="nucleotide sequence ID" value="NZ_BDUF01000059.1"/>
</dbReference>
<gene>
    <name evidence="3" type="ORF">EFBL_2154</name>
</gene>
<feature type="region of interest" description="Disordered" evidence="1">
    <location>
        <begin position="223"/>
        <end position="285"/>
    </location>
</feature>
<keyword evidence="3" id="KW-0969">Cilium</keyword>
<organism evidence="3 4">
    <name type="scientific">Effusibacillus lacus</name>
    <dbReference type="NCBI Taxonomy" id="1348429"/>
    <lineage>
        <taxon>Bacteria</taxon>
        <taxon>Bacillati</taxon>
        <taxon>Bacillota</taxon>
        <taxon>Bacilli</taxon>
        <taxon>Bacillales</taxon>
        <taxon>Alicyclobacillaceae</taxon>
        <taxon>Effusibacillus</taxon>
    </lineage>
</organism>